<evidence type="ECO:0000313" key="2">
    <source>
        <dbReference type="Proteomes" id="UP000528185"/>
    </source>
</evidence>
<accession>A0AAN2A767</accession>
<comment type="caution">
    <text evidence="1">The sequence shown here is derived from an EMBL/GenBank/DDBJ whole genome shotgun (WGS) entry which is preliminary data.</text>
</comment>
<reference evidence="1 2" key="1">
    <citation type="submission" date="2020-06" db="EMBL/GenBank/DDBJ databases">
        <authorList>
            <person name="De Coninck B."/>
            <person name="Ibrahim H."/>
        </authorList>
    </citation>
    <scope>NUCLEOTIDE SEQUENCE [LARGE SCALE GENOMIC DNA]</scope>
    <source>
        <strain evidence="1">Ag_rhizogenes_K599</strain>
    </source>
</reference>
<dbReference type="Proteomes" id="UP000528185">
    <property type="component" value="Unassembled WGS sequence"/>
</dbReference>
<dbReference type="EMBL" id="CAICSX020000002">
    <property type="protein sequence ID" value="CAD0216022.1"/>
    <property type="molecule type" value="Genomic_DNA"/>
</dbReference>
<gene>
    <name evidence="1" type="ORF">AGRHK599_LOCUS4285</name>
</gene>
<name>A0AAN2A767_RHIRH</name>
<organism evidence="1 2">
    <name type="scientific">Rhizobium rhizogenes</name>
    <name type="common">Agrobacterium rhizogenes</name>
    <dbReference type="NCBI Taxonomy" id="359"/>
    <lineage>
        <taxon>Bacteria</taxon>
        <taxon>Pseudomonadati</taxon>
        <taxon>Pseudomonadota</taxon>
        <taxon>Alphaproteobacteria</taxon>
        <taxon>Hyphomicrobiales</taxon>
        <taxon>Rhizobiaceae</taxon>
        <taxon>Rhizobium/Agrobacterium group</taxon>
        <taxon>Rhizobium</taxon>
    </lineage>
</organism>
<protein>
    <submittedName>
        <fullName evidence="1">Uncharacterized protein</fullName>
    </submittedName>
</protein>
<dbReference type="AlphaFoldDB" id="A0AAN2A767"/>
<sequence>MGSDVCRRQGVSEVKLGAKNAEGFIAFKAIYSRRLPITHMVPQRLASDTVSEERERRGVFAVRIVLSGLRASPQQELFSFQSRGDLAPHCFKAWGTGNFLAVDEECRRALHLEVVLRLIGKCLEVV</sequence>
<proteinExistence type="predicted"/>
<evidence type="ECO:0000313" key="1">
    <source>
        <dbReference type="EMBL" id="CAD0216022.1"/>
    </source>
</evidence>